<dbReference type="AlphaFoldDB" id="A0A498IB48"/>
<reference evidence="2 3" key="1">
    <citation type="submission" date="2018-10" db="EMBL/GenBank/DDBJ databases">
        <title>A high-quality apple genome assembly.</title>
        <authorList>
            <person name="Hu J."/>
        </authorList>
    </citation>
    <scope>NUCLEOTIDE SEQUENCE [LARGE SCALE GENOMIC DNA]</scope>
    <source>
        <strain evidence="3">cv. HFTH1</strain>
        <tissue evidence="2">Young leaf</tissue>
    </source>
</reference>
<organism evidence="2 3">
    <name type="scientific">Malus domestica</name>
    <name type="common">Apple</name>
    <name type="synonym">Pyrus malus</name>
    <dbReference type="NCBI Taxonomy" id="3750"/>
    <lineage>
        <taxon>Eukaryota</taxon>
        <taxon>Viridiplantae</taxon>
        <taxon>Streptophyta</taxon>
        <taxon>Embryophyta</taxon>
        <taxon>Tracheophyta</taxon>
        <taxon>Spermatophyta</taxon>
        <taxon>Magnoliopsida</taxon>
        <taxon>eudicotyledons</taxon>
        <taxon>Gunneridae</taxon>
        <taxon>Pentapetalae</taxon>
        <taxon>rosids</taxon>
        <taxon>fabids</taxon>
        <taxon>Rosales</taxon>
        <taxon>Rosaceae</taxon>
        <taxon>Amygdaloideae</taxon>
        <taxon>Maleae</taxon>
        <taxon>Malus</taxon>
    </lineage>
</organism>
<sequence length="59" mass="7103">MEGVWLVFVNRESGWEEEEREGNKEEEHREGKNGGRERTPTKLSRAFREYNEADIHRIK</sequence>
<gene>
    <name evidence="2" type="ORF">DVH24_040374</name>
</gene>
<proteinExistence type="predicted"/>
<comment type="caution">
    <text evidence="2">The sequence shown here is derived from an EMBL/GenBank/DDBJ whole genome shotgun (WGS) entry which is preliminary data.</text>
</comment>
<evidence type="ECO:0000313" key="2">
    <source>
        <dbReference type="EMBL" id="RXH79227.1"/>
    </source>
</evidence>
<evidence type="ECO:0000256" key="1">
    <source>
        <dbReference type="SAM" id="MobiDB-lite"/>
    </source>
</evidence>
<dbReference type="EMBL" id="RDQH01000339">
    <property type="protein sequence ID" value="RXH79227.1"/>
    <property type="molecule type" value="Genomic_DNA"/>
</dbReference>
<dbReference type="Proteomes" id="UP000290289">
    <property type="component" value="Chromosome 13"/>
</dbReference>
<feature type="compositionally biased region" description="Basic and acidic residues" evidence="1">
    <location>
        <begin position="21"/>
        <end position="59"/>
    </location>
</feature>
<name>A0A498IB48_MALDO</name>
<keyword evidence="3" id="KW-1185">Reference proteome</keyword>
<evidence type="ECO:0000313" key="3">
    <source>
        <dbReference type="Proteomes" id="UP000290289"/>
    </source>
</evidence>
<accession>A0A498IB48</accession>
<protein>
    <submittedName>
        <fullName evidence="2">Uncharacterized protein</fullName>
    </submittedName>
</protein>
<feature type="region of interest" description="Disordered" evidence="1">
    <location>
        <begin position="13"/>
        <end position="59"/>
    </location>
</feature>